<evidence type="ECO:0000256" key="2">
    <source>
        <dbReference type="ARBA" id="ARBA00009142"/>
    </source>
</evidence>
<evidence type="ECO:0000256" key="8">
    <source>
        <dbReference type="RuleBase" id="RU363041"/>
    </source>
</evidence>
<feature type="transmembrane region" description="Helical" evidence="8">
    <location>
        <begin position="43"/>
        <end position="62"/>
    </location>
</feature>
<dbReference type="InterPro" id="IPR002781">
    <property type="entry name" value="TM_pro_TauE-like"/>
</dbReference>
<proteinExistence type="inferred from homology"/>
<reference evidence="9 10" key="1">
    <citation type="journal article" date="2019" name="Int. J. Syst. Evol. Microbiol.">
        <title>The Global Catalogue of Microorganisms (GCM) 10K type strain sequencing project: providing services to taxonomists for standard genome sequencing and annotation.</title>
        <authorList>
            <consortium name="The Broad Institute Genomics Platform"/>
            <consortium name="The Broad Institute Genome Sequencing Center for Infectious Disease"/>
            <person name="Wu L."/>
            <person name="Ma J."/>
        </authorList>
    </citation>
    <scope>NUCLEOTIDE SEQUENCE [LARGE SCALE GENOMIC DNA]</scope>
    <source>
        <strain evidence="9 10">JCM 13378</strain>
    </source>
</reference>
<comment type="similarity">
    <text evidence="2 8">Belongs to the 4-toluene sulfonate uptake permease (TSUP) (TC 2.A.102) family.</text>
</comment>
<feature type="transmembrane region" description="Helical" evidence="8">
    <location>
        <begin position="194"/>
        <end position="212"/>
    </location>
</feature>
<feature type="transmembrane region" description="Helical" evidence="8">
    <location>
        <begin position="135"/>
        <end position="157"/>
    </location>
</feature>
<organism evidence="9 10">
    <name type="scientific">Bowmanella denitrificans</name>
    <dbReference type="NCBI Taxonomy" id="366582"/>
    <lineage>
        <taxon>Bacteria</taxon>
        <taxon>Pseudomonadati</taxon>
        <taxon>Pseudomonadota</taxon>
        <taxon>Gammaproteobacteria</taxon>
        <taxon>Alteromonadales</taxon>
        <taxon>Alteromonadaceae</taxon>
        <taxon>Bowmanella</taxon>
    </lineage>
</organism>
<keyword evidence="5 8" id="KW-0812">Transmembrane</keyword>
<evidence type="ECO:0000256" key="1">
    <source>
        <dbReference type="ARBA" id="ARBA00004651"/>
    </source>
</evidence>
<evidence type="ECO:0000256" key="4">
    <source>
        <dbReference type="ARBA" id="ARBA00022475"/>
    </source>
</evidence>
<keyword evidence="3" id="KW-0813">Transport</keyword>
<dbReference type="PANTHER" id="PTHR30269">
    <property type="entry name" value="TRANSMEMBRANE PROTEIN YFCA"/>
    <property type="match status" value="1"/>
</dbReference>
<evidence type="ECO:0000256" key="5">
    <source>
        <dbReference type="ARBA" id="ARBA00022692"/>
    </source>
</evidence>
<accession>A0ABN0XQS7</accession>
<protein>
    <recommendedName>
        <fullName evidence="8">Probable membrane transporter protein</fullName>
    </recommendedName>
</protein>
<dbReference type="EMBL" id="BAAAEI010000023">
    <property type="protein sequence ID" value="GAA0369964.1"/>
    <property type="molecule type" value="Genomic_DNA"/>
</dbReference>
<comment type="subcellular location">
    <subcellularLocation>
        <location evidence="1 8">Cell membrane</location>
        <topology evidence="1 8">Multi-pass membrane protein</topology>
    </subcellularLocation>
</comment>
<gene>
    <name evidence="9" type="ORF">GCM10009092_37830</name>
</gene>
<dbReference type="PANTHER" id="PTHR30269:SF37">
    <property type="entry name" value="MEMBRANE TRANSPORTER PROTEIN"/>
    <property type="match status" value="1"/>
</dbReference>
<dbReference type="InterPro" id="IPR052017">
    <property type="entry name" value="TSUP"/>
</dbReference>
<keyword evidence="4 8" id="KW-1003">Cell membrane</keyword>
<feature type="transmembrane region" description="Helical" evidence="8">
    <location>
        <begin position="6"/>
        <end position="31"/>
    </location>
</feature>
<evidence type="ECO:0000313" key="9">
    <source>
        <dbReference type="EMBL" id="GAA0369964.1"/>
    </source>
</evidence>
<dbReference type="RefSeq" id="WP_343847053.1">
    <property type="nucleotide sequence ID" value="NZ_BAAAEI010000023.1"/>
</dbReference>
<sequence length="242" mass="27212">MNPDYLWLGLAIWLGFTVQAMIGFGSMVIAVSIGSLMFAIPELLPVLVPLNIFATGAMAWKLRRELNAALLLKSILPMMILGLGLGIVLLAQLPGVWLKRGFALLVLWFAAREWYKLYHQLPVTPRPAWWQQSWTLLAGVCQGLYGSGGPLLVYAISSRQLDKGQFRTLLLYVWFCLNSLYSVVMLMQGKIQPVALTILAYVPVLYLAIYIGNKLHHKVDERQFKQWVCLMLILCALAMLFG</sequence>
<feature type="transmembrane region" description="Helical" evidence="8">
    <location>
        <begin position="169"/>
        <end position="188"/>
    </location>
</feature>
<dbReference type="Pfam" id="PF01925">
    <property type="entry name" value="TauE"/>
    <property type="match status" value="1"/>
</dbReference>
<keyword evidence="7 8" id="KW-0472">Membrane</keyword>
<evidence type="ECO:0000313" key="10">
    <source>
        <dbReference type="Proteomes" id="UP001501757"/>
    </source>
</evidence>
<evidence type="ECO:0000256" key="3">
    <source>
        <dbReference type="ARBA" id="ARBA00022448"/>
    </source>
</evidence>
<keyword evidence="6 8" id="KW-1133">Transmembrane helix</keyword>
<evidence type="ECO:0000256" key="6">
    <source>
        <dbReference type="ARBA" id="ARBA00022989"/>
    </source>
</evidence>
<feature type="transmembrane region" description="Helical" evidence="8">
    <location>
        <begin position="224"/>
        <end position="241"/>
    </location>
</feature>
<comment type="caution">
    <text evidence="9">The sequence shown here is derived from an EMBL/GenBank/DDBJ whole genome shotgun (WGS) entry which is preliminary data.</text>
</comment>
<name>A0ABN0XQS7_9ALTE</name>
<dbReference type="Proteomes" id="UP001501757">
    <property type="component" value="Unassembled WGS sequence"/>
</dbReference>
<feature type="transmembrane region" description="Helical" evidence="8">
    <location>
        <begin position="68"/>
        <end position="90"/>
    </location>
</feature>
<evidence type="ECO:0000256" key="7">
    <source>
        <dbReference type="ARBA" id="ARBA00023136"/>
    </source>
</evidence>
<keyword evidence="10" id="KW-1185">Reference proteome</keyword>